<dbReference type="InterPro" id="IPR007534">
    <property type="entry name" value="LuxE"/>
</dbReference>
<organism evidence="2">
    <name type="scientific">Oceaniferula spumae</name>
    <dbReference type="NCBI Taxonomy" id="2979115"/>
    <lineage>
        <taxon>Bacteria</taxon>
        <taxon>Pseudomonadati</taxon>
        <taxon>Verrucomicrobiota</taxon>
        <taxon>Verrucomicrobiia</taxon>
        <taxon>Verrucomicrobiales</taxon>
        <taxon>Verrucomicrobiaceae</taxon>
        <taxon>Oceaniferula</taxon>
    </lineage>
</organism>
<feature type="domain" description="Acyl-protein synthetase LuxE" evidence="1">
    <location>
        <begin position="28"/>
        <end position="342"/>
    </location>
</feature>
<dbReference type="EMBL" id="AP026866">
    <property type="protein sequence ID" value="BDS05435.1"/>
    <property type="molecule type" value="Genomic_DNA"/>
</dbReference>
<proteinExistence type="predicted"/>
<dbReference type="Gene3D" id="3.40.50.12780">
    <property type="entry name" value="N-terminal domain of ligase-like"/>
    <property type="match status" value="1"/>
</dbReference>
<accession>A0AAT9FHP9</accession>
<name>A0AAT9FHP9_9BACT</name>
<reference evidence="2" key="1">
    <citation type="submission" date="2024-07" db="EMBL/GenBank/DDBJ databases">
        <title>Complete genome sequence of Verrucomicrobiaceae bacterium NT6N.</title>
        <authorList>
            <person name="Huang C."/>
            <person name="Takami H."/>
            <person name="Hamasaki K."/>
        </authorList>
    </citation>
    <scope>NUCLEOTIDE SEQUENCE</scope>
    <source>
        <strain evidence="2">NT6N</strain>
    </source>
</reference>
<dbReference type="AlphaFoldDB" id="A0AAT9FHP9"/>
<dbReference type="GO" id="GO:0047474">
    <property type="term" value="F:long-chain fatty acid--protein ligase activity"/>
    <property type="evidence" value="ECO:0007669"/>
    <property type="project" value="InterPro"/>
</dbReference>
<dbReference type="SUPFAM" id="SSF56801">
    <property type="entry name" value="Acetyl-CoA synthetase-like"/>
    <property type="match status" value="1"/>
</dbReference>
<sequence>MKSNHESTQLEEQILGAIHRDSLSDLEFNDLAMDVFGYQFGHNLPYRRYCQALGVSPDQISSWKEIPSISTDAFKVVAHPLTTCPDLSPSHIFQTSGTTSDVRGRHLFPSIAMYEAAIIEGWKQLSLPKPQTVVFLTPHPEHAPNSSLSHMMGVLAAHYSEANIIWSIRDDGSMDFETITRLASGGGPVAMLGTAIAFLHLFEHSAAIQLPSGSFAMETGGYKGTHRRLEKEELYSLFNEKLSLSPENVINEYSMTELSSQFYTRGLGDVHRGPHWTRVRIIDPRTGKEAAPGEPGHVAIYDLANLHSVSALQTQDLAVAGPDGSFTLLGRDPTALPRGCSRAADHALQSR</sequence>
<dbReference type="GO" id="GO:0008218">
    <property type="term" value="P:bioluminescence"/>
    <property type="evidence" value="ECO:0007669"/>
    <property type="project" value="InterPro"/>
</dbReference>
<dbReference type="KEGG" id="osu:NT6N_04750"/>
<evidence type="ECO:0000259" key="1">
    <source>
        <dbReference type="Pfam" id="PF04443"/>
    </source>
</evidence>
<dbReference type="Pfam" id="PF04443">
    <property type="entry name" value="LuxE"/>
    <property type="match status" value="1"/>
</dbReference>
<protein>
    <submittedName>
        <fullName evidence="2">Coenzyme F390 synthetase</fullName>
    </submittedName>
</protein>
<evidence type="ECO:0000313" key="2">
    <source>
        <dbReference type="EMBL" id="BDS05435.1"/>
    </source>
</evidence>
<dbReference type="InterPro" id="IPR042099">
    <property type="entry name" value="ANL_N_sf"/>
</dbReference>
<gene>
    <name evidence="2" type="ORF">NT6N_04750</name>
</gene>